<dbReference type="InterPro" id="IPR018108">
    <property type="entry name" value="MCP_transmembrane"/>
</dbReference>
<dbReference type="InterPro" id="IPR023395">
    <property type="entry name" value="MCP_dom_sf"/>
</dbReference>
<evidence type="ECO:0000256" key="9">
    <source>
        <dbReference type="RuleBase" id="RU000488"/>
    </source>
</evidence>
<dbReference type="Gene3D" id="1.50.40.10">
    <property type="entry name" value="Mitochondrial carrier domain"/>
    <property type="match status" value="1"/>
</dbReference>
<organism evidence="10 11">
    <name type="scientific">Catenaria anguillulae PL171</name>
    <dbReference type="NCBI Taxonomy" id="765915"/>
    <lineage>
        <taxon>Eukaryota</taxon>
        <taxon>Fungi</taxon>
        <taxon>Fungi incertae sedis</taxon>
        <taxon>Blastocladiomycota</taxon>
        <taxon>Blastocladiomycetes</taxon>
        <taxon>Blastocladiales</taxon>
        <taxon>Catenariaceae</taxon>
        <taxon>Catenaria</taxon>
    </lineage>
</organism>
<keyword evidence="5" id="KW-1133">Transmembrane helix</keyword>
<sequence>MECRSTLYIPVSASTVDRPPPKFKLSPTQNALCGGFAGMTARMVISPIDVVKIRLQLQPHHPTPSMRMYPSFWSACLRIARDEGPLAFWKGNLPAELLYLCYGAVQFWTYSVACAYLGDTSGSKFIAGGVAGGVATAASYPFDLLRTRFAMQPSGKDKVYSSLAGAVRQIYASEGIRGFYLGVGPSILQIFPYMSLTFGTYELLLPMYRSIPALPSGSDAVVCGALAGACAKFGVYPLDTIRKRVQVQGPARAQYVVAAPKYVDRTWWRVGALIVQREGVRALYRGLVPGIAKAGPSSAVTFWAFEVARGWCERWEAARRKV</sequence>
<accession>A0A1Y2HJK0</accession>
<feature type="repeat" description="Solcar" evidence="8">
    <location>
        <begin position="215"/>
        <end position="311"/>
    </location>
</feature>
<evidence type="ECO:0000256" key="2">
    <source>
        <dbReference type="ARBA" id="ARBA00022448"/>
    </source>
</evidence>
<evidence type="ECO:0000256" key="7">
    <source>
        <dbReference type="ARBA" id="ARBA00023136"/>
    </source>
</evidence>
<dbReference type="PANTHER" id="PTHR24089">
    <property type="entry name" value="SOLUTE CARRIER FAMILY 25"/>
    <property type="match status" value="1"/>
</dbReference>
<comment type="caution">
    <text evidence="10">The sequence shown here is derived from an EMBL/GenBank/DDBJ whole genome shotgun (WGS) entry which is preliminary data.</text>
</comment>
<reference evidence="10 11" key="1">
    <citation type="submission" date="2016-07" db="EMBL/GenBank/DDBJ databases">
        <title>Pervasive Adenine N6-methylation of Active Genes in Fungi.</title>
        <authorList>
            <consortium name="DOE Joint Genome Institute"/>
            <person name="Mondo S.J."/>
            <person name="Dannebaum R.O."/>
            <person name="Kuo R.C."/>
            <person name="Labutti K."/>
            <person name="Haridas S."/>
            <person name="Kuo A."/>
            <person name="Salamov A."/>
            <person name="Ahrendt S.R."/>
            <person name="Lipzen A."/>
            <person name="Sullivan W."/>
            <person name="Andreopoulos W.B."/>
            <person name="Clum A."/>
            <person name="Lindquist E."/>
            <person name="Daum C."/>
            <person name="Ramamoorthy G.K."/>
            <person name="Gryganskyi A."/>
            <person name="Culley D."/>
            <person name="Magnuson J.K."/>
            <person name="James T.Y."/>
            <person name="O'Malley M.A."/>
            <person name="Stajich J.E."/>
            <person name="Spatafora J.W."/>
            <person name="Visel A."/>
            <person name="Grigoriev I.V."/>
        </authorList>
    </citation>
    <scope>NUCLEOTIDE SEQUENCE [LARGE SCALE GENOMIC DNA]</scope>
    <source>
        <strain evidence="10 11">PL171</strain>
    </source>
</reference>
<feature type="repeat" description="Solcar" evidence="8">
    <location>
        <begin position="29"/>
        <end position="116"/>
    </location>
</feature>
<keyword evidence="11" id="KW-1185">Reference proteome</keyword>
<dbReference type="PROSITE" id="PS50920">
    <property type="entry name" value="SOLCAR"/>
    <property type="match status" value="3"/>
</dbReference>
<keyword evidence="4" id="KW-0677">Repeat</keyword>
<dbReference type="InterPro" id="IPR002067">
    <property type="entry name" value="MCP"/>
</dbReference>
<evidence type="ECO:0000256" key="4">
    <source>
        <dbReference type="ARBA" id="ARBA00022737"/>
    </source>
</evidence>
<dbReference type="GO" id="GO:0055085">
    <property type="term" value="P:transmembrane transport"/>
    <property type="evidence" value="ECO:0007669"/>
    <property type="project" value="InterPro"/>
</dbReference>
<gene>
    <name evidence="10" type="ORF">BCR44DRAFT_1438648</name>
</gene>
<dbReference type="EMBL" id="MCFL01000037">
    <property type="protein sequence ID" value="ORZ33272.1"/>
    <property type="molecule type" value="Genomic_DNA"/>
</dbReference>
<protein>
    <submittedName>
        <fullName evidence="10">Mitochondrial deoxynucleotide carrier protein</fullName>
    </submittedName>
</protein>
<keyword evidence="6" id="KW-0496">Mitochondrion</keyword>
<evidence type="ECO:0000256" key="5">
    <source>
        <dbReference type="ARBA" id="ARBA00022989"/>
    </source>
</evidence>
<keyword evidence="7 8" id="KW-0472">Membrane</keyword>
<dbReference type="PRINTS" id="PR00926">
    <property type="entry name" value="MITOCARRIER"/>
</dbReference>
<evidence type="ECO:0000313" key="10">
    <source>
        <dbReference type="EMBL" id="ORZ33272.1"/>
    </source>
</evidence>
<dbReference type="SUPFAM" id="SSF103506">
    <property type="entry name" value="Mitochondrial carrier"/>
    <property type="match status" value="1"/>
</dbReference>
<dbReference type="GO" id="GO:0031966">
    <property type="term" value="C:mitochondrial membrane"/>
    <property type="evidence" value="ECO:0007669"/>
    <property type="project" value="UniProtKB-SubCell"/>
</dbReference>
<comment type="subcellular location">
    <subcellularLocation>
        <location evidence="1">Mitochondrion membrane</location>
        <topology evidence="1">Multi-pass membrane protein</topology>
    </subcellularLocation>
</comment>
<feature type="repeat" description="Solcar" evidence="8">
    <location>
        <begin position="119"/>
        <end position="207"/>
    </location>
</feature>
<dbReference type="Pfam" id="PF00153">
    <property type="entry name" value="Mito_carr"/>
    <property type="match status" value="3"/>
</dbReference>
<proteinExistence type="inferred from homology"/>
<name>A0A1Y2HJK0_9FUNG</name>
<dbReference type="Proteomes" id="UP000193411">
    <property type="component" value="Unassembled WGS sequence"/>
</dbReference>
<evidence type="ECO:0000256" key="1">
    <source>
        <dbReference type="ARBA" id="ARBA00004225"/>
    </source>
</evidence>
<dbReference type="AlphaFoldDB" id="A0A1Y2HJK0"/>
<keyword evidence="2 9" id="KW-0813">Transport</keyword>
<comment type="similarity">
    <text evidence="9">Belongs to the mitochondrial carrier (TC 2.A.29) family.</text>
</comment>
<dbReference type="STRING" id="765915.A0A1Y2HJK0"/>
<dbReference type="OrthoDB" id="18574at2759"/>
<evidence type="ECO:0000313" key="11">
    <source>
        <dbReference type="Proteomes" id="UP000193411"/>
    </source>
</evidence>
<evidence type="ECO:0000256" key="6">
    <source>
        <dbReference type="ARBA" id="ARBA00023128"/>
    </source>
</evidence>
<keyword evidence="3 8" id="KW-0812">Transmembrane</keyword>
<evidence type="ECO:0000256" key="3">
    <source>
        <dbReference type="ARBA" id="ARBA00022692"/>
    </source>
</evidence>
<evidence type="ECO:0000256" key="8">
    <source>
        <dbReference type="PROSITE-ProRule" id="PRU00282"/>
    </source>
</evidence>